<dbReference type="AlphaFoldDB" id="A0A401VW76"/>
<dbReference type="InterPro" id="IPR036291">
    <property type="entry name" value="NAD(P)-bd_dom_sf"/>
</dbReference>
<dbReference type="GO" id="GO:0004029">
    <property type="term" value="F:aldehyde dehydrogenase (NAD+) activity"/>
    <property type="evidence" value="ECO:0007669"/>
    <property type="project" value="TreeGrafter"/>
</dbReference>
<dbReference type="Pfam" id="PF01370">
    <property type="entry name" value="Epimerase"/>
    <property type="match status" value="1"/>
</dbReference>
<dbReference type="InterPro" id="IPR001509">
    <property type="entry name" value="Epimerase_deHydtase"/>
</dbReference>
<protein>
    <submittedName>
        <fullName evidence="2">Oxidoreductase</fullName>
    </submittedName>
</protein>
<accession>A0A401VW76</accession>
<sequence>MRVFVTGATGFIGTAVVQDLLEAGHTVVGLARSEAAAATLRAAGAEAHRGSLDDPGSLYDGAAAADGVIHLAYRHDFSDHAAFVEAGELDLRAVEAIGKALDGTGDPFLATSGTLPLAAMAPGRVGTEDVRAEPGTDRPRLATENAVVALAGRGVRASVVRLAPSVHGEGDRAFVPLLIDTARATGAAAYVGDGANRWPAVHRRDAARLFRLALEAAPAGSVLHGTAEEGVPFRDIAEAIGAGLGVPAVGITPEEAGGRFGFLSGMVPVDNPTSSALTRELVGWNPERPSLLEDLGAGHYFSGRTSIF</sequence>
<evidence type="ECO:0000313" key="2">
    <source>
        <dbReference type="EMBL" id="GCD41296.1"/>
    </source>
</evidence>
<dbReference type="EMBL" id="BHZD01000001">
    <property type="protein sequence ID" value="GCD41296.1"/>
    <property type="molecule type" value="Genomic_DNA"/>
</dbReference>
<dbReference type="PANTHER" id="PTHR48079:SF9">
    <property type="entry name" value="PUTATIVE-RELATED"/>
    <property type="match status" value="1"/>
</dbReference>
<dbReference type="SUPFAM" id="SSF51735">
    <property type="entry name" value="NAD(P)-binding Rossmann-fold domains"/>
    <property type="match status" value="1"/>
</dbReference>
<organism evidence="2 3">
    <name type="scientific">Streptomyces paromomycinus</name>
    <name type="common">Streptomyces rimosus subsp. paromomycinus</name>
    <dbReference type="NCBI Taxonomy" id="92743"/>
    <lineage>
        <taxon>Bacteria</taxon>
        <taxon>Bacillati</taxon>
        <taxon>Actinomycetota</taxon>
        <taxon>Actinomycetes</taxon>
        <taxon>Kitasatosporales</taxon>
        <taxon>Streptomycetaceae</taxon>
        <taxon>Streptomyces</taxon>
    </lineage>
</organism>
<proteinExistence type="predicted"/>
<dbReference type="PANTHER" id="PTHR48079">
    <property type="entry name" value="PROTEIN YEEZ"/>
    <property type="match status" value="1"/>
</dbReference>
<evidence type="ECO:0000259" key="1">
    <source>
        <dbReference type="Pfam" id="PF01370"/>
    </source>
</evidence>
<dbReference type="CDD" id="cd05262">
    <property type="entry name" value="SDR_a7"/>
    <property type="match status" value="1"/>
</dbReference>
<dbReference type="GO" id="GO:0005737">
    <property type="term" value="C:cytoplasm"/>
    <property type="evidence" value="ECO:0007669"/>
    <property type="project" value="TreeGrafter"/>
</dbReference>
<comment type="caution">
    <text evidence="2">The sequence shown here is derived from an EMBL/GenBank/DDBJ whole genome shotgun (WGS) entry which is preliminary data.</text>
</comment>
<feature type="domain" description="NAD-dependent epimerase/dehydratase" evidence="1">
    <location>
        <begin position="3"/>
        <end position="217"/>
    </location>
</feature>
<dbReference type="Gene3D" id="3.40.50.720">
    <property type="entry name" value="NAD(P)-binding Rossmann-like Domain"/>
    <property type="match status" value="1"/>
</dbReference>
<dbReference type="InterPro" id="IPR051783">
    <property type="entry name" value="NAD(P)-dependent_oxidoreduct"/>
</dbReference>
<gene>
    <name evidence="2" type="ORF">GKJPGBOP_00949</name>
</gene>
<keyword evidence="3" id="KW-1185">Reference proteome</keyword>
<evidence type="ECO:0000313" key="3">
    <source>
        <dbReference type="Proteomes" id="UP000286746"/>
    </source>
</evidence>
<dbReference type="Proteomes" id="UP000286746">
    <property type="component" value="Unassembled WGS sequence"/>
</dbReference>
<name>A0A401VW76_STREY</name>
<dbReference type="RefSeq" id="WP_125052124.1">
    <property type="nucleotide sequence ID" value="NZ_BHZD01000001.1"/>
</dbReference>
<reference evidence="2 3" key="1">
    <citation type="submission" date="2018-11" db="EMBL/GenBank/DDBJ databases">
        <title>Whole genome sequence of Streptomyces paromomycinus NBRC 15454(T).</title>
        <authorList>
            <person name="Komaki H."/>
            <person name="Tamura T."/>
        </authorList>
    </citation>
    <scope>NUCLEOTIDE SEQUENCE [LARGE SCALE GENOMIC DNA]</scope>
    <source>
        <strain evidence="2 3">NBRC 15454</strain>
    </source>
</reference>